<feature type="signal peptide" evidence="1">
    <location>
        <begin position="1"/>
        <end position="20"/>
    </location>
</feature>
<reference evidence="2 3" key="1">
    <citation type="submission" date="2023-06" db="EMBL/GenBank/DDBJ databases">
        <title>Altererythrobacter rubellus NBRC 112769 genome.</title>
        <authorList>
            <person name="Zhang K."/>
        </authorList>
    </citation>
    <scope>NUCLEOTIDE SEQUENCE [LARGE SCALE GENOMIC DNA]</scope>
    <source>
        <strain evidence="2 3">NBRC 112769</strain>
    </source>
</reference>
<accession>A0A9Y2F271</accession>
<keyword evidence="3" id="KW-1185">Reference proteome</keyword>
<gene>
    <name evidence="2" type="ORF">QQX03_11385</name>
</gene>
<dbReference type="Pfam" id="PF02635">
    <property type="entry name" value="DsrE"/>
    <property type="match status" value="1"/>
</dbReference>
<dbReference type="Proteomes" id="UP001231445">
    <property type="component" value="Chromosome"/>
</dbReference>
<dbReference type="Gene3D" id="3.40.1260.10">
    <property type="entry name" value="DsrEFH-like"/>
    <property type="match status" value="1"/>
</dbReference>
<dbReference type="KEGG" id="arue:QQX03_11385"/>
<dbReference type="AlphaFoldDB" id="A0A9Y2F271"/>
<organism evidence="2 3">
    <name type="scientific">Altererythrobacter rubellus</name>
    <dbReference type="NCBI Taxonomy" id="2173831"/>
    <lineage>
        <taxon>Bacteria</taxon>
        <taxon>Pseudomonadati</taxon>
        <taxon>Pseudomonadota</taxon>
        <taxon>Alphaproteobacteria</taxon>
        <taxon>Sphingomonadales</taxon>
        <taxon>Erythrobacteraceae</taxon>
        <taxon>Altererythrobacter</taxon>
    </lineage>
</organism>
<protein>
    <submittedName>
        <fullName evidence="2">DsrE family protein</fullName>
    </submittedName>
</protein>
<dbReference type="InterPro" id="IPR003787">
    <property type="entry name" value="Sulphur_relay_DsrE/F-like"/>
</dbReference>
<feature type="chain" id="PRO_5040865362" evidence="1">
    <location>
        <begin position="21"/>
        <end position="181"/>
    </location>
</feature>
<keyword evidence="1" id="KW-0732">Signal</keyword>
<dbReference type="SUPFAM" id="SSF75169">
    <property type="entry name" value="DsrEFH-like"/>
    <property type="match status" value="1"/>
</dbReference>
<dbReference type="RefSeq" id="WP_285975829.1">
    <property type="nucleotide sequence ID" value="NZ_CP127221.1"/>
</dbReference>
<evidence type="ECO:0000313" key="2">
    <source>
        <dbReference type="EMBL" id="WIW95514.1"/>
    </source>
</evidence>
<dbReference type="InterPro" id="IPR027396">
    <property type="entry name" value="DsrEFH-like"/>
</dbReference>
<evidence type="ECO:0000256" key="1">
    <source>
        <dbReference type="SAM" id="SignalP"/>
    </source>
</evidence>
<sequence length="181" mass="19178">MTLRTGILVSLALMTSPLSAQDLSAFTTGPVFEEYGPNAQVDADFDIPEGAEFKVAFDVAARAETGKLNRTLESAARFINMHVRAGVPLENTEVAVVVHGKASENLLGAEEYANRREGAENANVALIKALTDTGMRVILCGQSAAAYGISNDMLAPGVEMALSAMTAHALLQQDGYTMNPF</sequence>
<dbReference type="PANTHER" id="PTHR37691">
    <property type="entry name" value="BLR3518 PROTEIN"/>
    <property type="match status" value="1"/>
</dbReference>
<dbReference type="EMBL" id="CP127221">
    <property type="protein sequence ID" value="WIW95514.1"/>
    <property type="molecule type" value="Genomic_DNA"/>
</dbReference>
<evidence type="ECO:0000313" key="3">
    <source>
        <dbReference type="Proteomes" id="UP001231445"/>
    </source>
</evidence>
<dbReference type="PANTHER" id="PTHR37691:SF1">
    <property type="entry name" value="BLR3518 PROTEIN"/>
    <property type="match status" value="1"/>
</dbReference>
<proteinExistence type="predicted"/>
<name>A0A9Y2F271_9SPHN</name>